<reference evidence="1 2" key="1">
    <citation type="journal article" date="2024" name="Front. Microbiol.">
        <title>Novel thermophilic genera Geochorda gen. nov. and Carboxydochorda gen. nov. from the deep terrestrial subsurface reveal the ecophysiological diversity in the class Limnochordia.</title>
        <authorList>
            <person name="Karnachuk O.V."/>
            <person name="Lukina A.P."/>
            <person name="Avakyan M.R."/>
            <person name="Kadnikov V.V."/>
            <person name="Begmatov S."/>
            <person name="Beletsky A.V."/>
            <person name="Vlasova K.G."/>
            <person name="Novikov A.A."/>
            <person name="Shcherbakova V.A."/>
            <person name="Mardanov A.V."/>
            <person name="Ravin N.V."/>
        </authorList>
    </citation>
    <scope>NUCLEOTIDE SEQUENCE [LARGE SCALE GENOMIC DNA]</scope>
    <source>
        <strain evidence="1 2">L945</strain>
    </source>
</reference>
<proteinExistence type="predicted"/>
<dbReference type="RefSeq" id="WP_324718141.1">
    <property type="nucleotide sequence ID" value="NZ_CP141615.1"/>
</dbReference>
<protein>
    <submittedName>
        <fullName evidence="1">Uncharacterized protein</fullName>
    </submittedName>
</protein>
<sequence length="72" mass="7678">MEAIAGLHVVVVDGETIGLNPAGAVVVGRNVGFNRRTLMAYGRRVGGPPELARFADTYEMARPFVGVPDLPR</sequence>
<keyword evidence="2" id="KW-1185">Reference proteome</keyword>
<organism evidence="1 2">
    <name type="scientific">Carboxydichorda subterranea</name>
    <dbReference type="NCBI Taxonomy" id="3109565"/>
    <lineage>
        <taxon>Bacteria</taxon>
        <taxon>Bacillati</taxon>
        <taxon>Bacillota</taxon>
        <taxon>Limnochordia</taxon>
        <taxon>Limnochordales</taxon>
        <taxon>Geochordaceae</taxon>
        <taxon>Carboxydichorda</taxon>
    </lineage>
</organism>
<evidence type="ECO:0000313" key="1">
    <source>
        <dbReference type="EMBL" id="WRP18871.1"/>
    </source>
</evidence>
<gene>
    <name evidence="1" type="ORF">U7230_07735</name>
</gene>
<evidence type="ECO:0000313" key="2">
    <source>
        <dbReference type="Proteomes" id="UP001332192"/>
    </source>
</evidence>
<accession>A0ABZ1C258</accession>
<dbReference type="EMBL" id="CP141615">
    <property type="protein sequence ID" value="WRP18871.1"/>
    <property type="molecule type" value="Genomic_DNA"/>
</dbReference>
<dbReference type="Proteomes" id="UP001332192">
    <property type="component" value="Chromosome"/>
</dbReference>
<name>A0ABZ1C258_9FIRM</name>